<evidence type="ECO:0000313" key="2">
    <source>
        <dbReference type="EMBL" id="ORC92529.1"/>
    </source>
</evidence>
<dbReference type="GeneID" id="39981829"/>
<dbReference type="Proteomes" id="UP000192257">
    <property type="component" value="Unassembled WGS sequence"/>
</dbReference>
<gene>
    <name evidence="2" type="ORF">TM35_000032820</name>
</gene>
<organism evidence="2 3">
    <name type="scientific">Trypanosoma theileri</name>
    <dbReference type="NCBI Taxonomy" id="67003"/>
    <lineage>
        <taxon>Eukaryota</taxon>
        <taxon>Discoba</taxon>
        <taxon>Euglenozoa</taxon>
        <taxon>Kinetoplastea</taxon>
        <taxon>Metakinetoplastina</taxon>
        <taxon>Trypanosomatida</taxon>
        <taxon>Trypanosomatidae</taxon>
        <taxon>Trypanosoma</taxon>
    </lineage>
</organism>
<dbReference type="OrthoDB" id="277199at2759"/>
<evidence type="ECO:0000313" key="3">
    <source>
        <dbReference type="Proteomes" id="UP000192257"/>
    </source>
</evidence>
<dbReference type="PANTHER" id="PTHR39666:SF4">
    <property type="match status" value="1"/>
</dbReference>
<dbReference type="VEuPathDB" id="TriTrypDB:TM35_000032820"/>
<sequence>MSGLFPAEQTAQEGNVTPQPSAKMVKTVSFHPSANCQVPRSSYSKNYSNFSESLWDSQESNSGYFHEKDADVDEGIQQGYYKRLYRFYEQYNPQKLDRVEEYLAAYKGKEEQLFAILTGKYGPEPENREVYPTNSINASENASVMHYVGKRYNFPTVVTPQQGNTDCETPYWGNTTLISEQDILYLLSHLETNNEELQKCYMGLFAQHPINSWNGMTYVTRAEGVAPSDTPFLGHIWAGSLASKKAMVYEGTLYNRVVLYCTDECQRRGDHERWRLNIYSSDVNSLRLLRVVWDPVVSLEPLPVSRSSFSVHTSLEGASLMGSSASCPGLRSNSIAEPKQPVIAVTMANIVASLERLEKNICGRLDALDARISSLESRLGDTNSNVSSNSKT</sequence>
<dbReference type="EMBL" id="NBCO01000003">
    <property type="protein sequence ID" value="ORC92529.1"/>
    <property type="molecule type" value="Genomic_DNA"/>
</dbReference>
<accession>A0A1X0P7I4</accession>
<name>A0A1X0P7I4_9TRYP</name>
<reference evidence="2 3" key="1">
    <citation type="submission" date="2017-03" db="EMBL/GenBank/DDBJ databases">
        <title>An alternative strategy for trypanosome survival in the mammalian bloodstream revealed through genome and transcriptome analysis of the ubiquitous bovine parasite Trypanosoma (Megatrypanum) theileri.</title>
        <authorList>
            <person name="Kelly S."/>
            <person name="Ivens A."/>
            <person name="Mott A."/>
            <person name="O'Neill E."/>
            <person name="Emms D."/>
            <person name="Macleod O."/>
            <person name="Voorheis P."/>
            <person name="Matthews J."/>
            <person name="Matthews K."/>
            <person name="Carrington M."/>
        </authorList>
    </citation>
    <scope>NUCLEOTIDE SEQUENCE [LARGE SCALE GENOMIC DNA]</scope>
    <source>
        <strain evidence="2">Edinburgh</strain>
    </source>
</reference>
<feature type="region of interest" description="Disordered" evidence="1">
    <location>
        <begin position="1"/>
        <end position="20"/>
    </location>
</feature>
<keyword evidence="3" id="KW-1185">Reference proteome</keyword>
<dbReference type="RefSeq" id="XP_028886595.1">
    <property type="nucleotide sequence ID" value="XM_029022049.1"/>
</dbReference>
<protein>
    <submittedName>
        <fullName evidence="2">Uncharacterized protein</fullName>
    </submittedName>
</protein>
<dbReference type="PANTHER" id="PTHR39666">
    <property type="entry name" value="RANBP2-TYPE DOMAIN-CONTAINING PROTEIN"/>
    <property type="match status" value="1"/>
</dbReference>
<evidence type="ECO:0000256" key="1">
    <source>
        <dbReference type="SAM" id="MobiDB-lite"/>
    </source>
</evidence>
<comment type="caution">
    <text evidence="2">The sequence shown here is derived from an EMBL/GenBank/DDBJ whole genome shotgun (WGS) entry which is preliminary data.</text>
</comment>
<proteinExistence type="predicted"/>
<feature type="compositionally biased region" description="Polar residues" evidence="1">
    <location>
        <begin position="9"/>
        <end position="20"/>
    </location>
</feature>
<dbReference type="AlphaFoldDB" id="A0A1X0P7I4"/>